<evidence type="ECO:0000313" key="8">
    <source>
        <dbReference type="Proteomes" id="UP000028486"/>
    </source>
</evidence>
<feature type="transmembrane region" description="Helical" evidence="5">
    <location>
        <begin position="344"/>
        <end position="363"/>
    </location>
</feature>
<feature type="domain" description="O-antigen ligase-related" evidence="6">
    <location>
        <begin position="192"/>
        <end position="326"/>
    </location>
</feature>
<dbReference type="EMBL" id="CP009043">
    <property type="protein sequence ID" value="AII15232.1"/>
    <property type="molecule type" value="Genomic_DNA"/>
</dbReference>
<feature type="transmembrane region" description="Helical" evidence="5">
    <location>
        <begin position="66"/>
        <end position="88"/>
    </location>
</feature>
<dbReference type="Pfam" id="PF04932">
    <property type="entry name" value="Wzy_C"/>
    <property type="match status" value="1"/>
</dbReference>
<accession>A0A076FCW4</accession>
<feature type="transmembrane region" description="Helical" evidence="5">
    <location>
        <begin position="270"/>
        <end position="291"/>
    </location>
</feature>
<dbReference type="KEGG" id="caj:CIG1485E_1409"/>
<dbReference type="HOGENOM" id="CLU_692027_0_0_7"/>
<feature type="transmembrane region" description="Helical" evidence="5">
    <location>
        <begin position="232"/>
        <end position="249"/>
    </location>
</feature>
<feature type="transmembrane region" description="Helical" evidence="5">
    <location>
        <begin position="162"/>
        <end position="183"/>
    </location>
</feature>
<comment type="subcellular location">
    <subcellularLocation>
        <location evidence="1">Membrane</location>
        <topology evidence="1">Multi-pass membrane protein</topology>
    </subcellularLocation>
</comment>
<keyword evidence="8" id="KW-1185">Reference proteome</keyword>
<dbReference type="OrthoDB" id="5362233at2"/>
<dbReference type="RefSeq" id="WP_051870949.1">
    <property type="nucleotide sequence ID" value="NZ_CP009043.1"/>
</dbReference>
<feature type="transmembrane region" description="Helical" evidence="5">
    <location>
        <begin position="36"/>
        <end position="54"/>
    </location>
</feature>
<evidence type="ECO:0000256" key="3">
    <source>
        <dbReference type="ARBA" id="ARBA00022989"/>
    </source>
</evidence>
<feature type="transmembrane region" description="Helical" evidence="5">
    <location>
        <begin position="131"/>
        <end position="150"/>
    </location>
</feature>
<keyword evidence="2 5" id="KW-0812">Transmembrane</keyword>
<evidence type="ECO:0000313" key="7">
    <source>
        <dbReference type="EMBL" id="AII15232.1"/>
    </source>
</evidence>
<reference evidence="8" key="1">
    <citation type="journal article" date="2014" name="Genome Announc.">
        <title>Complete Genome Sequence of Campylobacter iguaniorum Strain 1485ET, Isolated from a Bearded Dragon (Pogona vitticeps).</title>
        <authorList>
            <person name="Gilbert M.J."/>
            <person name="Miller W.G."/>
            <person name="Yee E."/>
            <person name="Kik M."/>
            <person name="Wagenaar J.A."/>
            <person name="Duim B."/>
        </authorList>
    </citation>
    <scope>NUCLEOTIDE SEQUENCE [LARGE SCALE GENOMIC DNA]</scope>
    <source>
        <strain evidence="8">1485E</strain>
    </source>
</reference>
<proteinExistence type="predicted"/>
<dbReference type="GO" id="GO:0016020">
    <property type="term" value="C:membrane"/>
    <property type="evidence" value="ECO:0007669"/>
    <property type="project" value="UniProtKB-SubCell"/>
</dbReference>
<dbReference type="GO" id="GO:0016874">
    <property type="term" value="F:ligase activity"/>
    <property type="evidence" value="ECO:0007669"/>
    <property type="project" value="UniProtKB-KW"/>
</dbReference>
<keyword evidence="4 5" id="KW-0472">Membrane</keyword>
<dbReference type="eggNOG" id="COG3307">
    <property type="taxonomic scope" value="Bacteria"/>
</dbReference>
<evidence type="ECO:0000256" key="5">
    <source>
        <dbReference type="SAM" id="Phobius"/>
    </source>
</evidence>
<keyword evidence="7" id="KW-0436">Ligase</keyword>
<gene>
    <name evidence="7" type="ORF">CIG1485E_1409</name>
</gene>
<feature type="transmembrane region" description="Helical" evidence="5">
    <location>
        <begin position="311"/>
        <end position="332"/>
    </location>
</feature>
<dbReference type="PANTHER" id="PTHR37422:SF13">
    <property type="entry name" value="LIPOPOLYSACCHARIDE BIOSYNTHESIS PROTEIN PA4999-RELATED"/>
    <property type="match status" value="1"/>
</dbReference>
<dbReference type="PANTHER" id="PTHR37422">
    <property type="entry name" value="TEICHURONIC ACID BIOSYNTHESIS PROTEIN TUAE"/>
    <property type="match status" value="1"/>
</dbReference>
<keyword evidence="3 5" id="KW-1133">Transmembrane helix</keyword>
<evidence type="ECO:0000256" key="1">
    <source>
        <dbReference type="ARBA" id="ARBA00004141"/>
    </source>
</evidence>
<feature type="transmembrane region" description="Helical" evidence="5">
    <location>
        <begin position="195"/>
        <end position="220"/>
    </location>
</feature>
<dbReference type="AlphaFoldDB" id="A0A076FCW4"/>
<name>A0A076FCW4_9BACT</name>
<protein>
    <submittedName>
        <fullName evidence="7">Hypothetical membrane protein, O antigen ligase family</fullName>
    </submittedName>
</protein>
<dbReference type="InterPro" id="IPR007016">
    <property type="entry name" value="O-antigen_ligase-rel_domated"/>
</dbReference>
<feature type="transmembrane region" description="Helical" evidence="5">
    <location>
        <begin position="100"/>
        <end position="119"/>
    </location>
</feature>
<feature type="transmembrane region" description="Helical" evidence="5">
    <location>
        <begin position="369"/>
        <end position="385"/>
    </location>
</feature>
<organism evidence="7 8">
    <name type="scientific">Campylobacter iguaniorum</name>
    <dbReference type="NCBI Taxonomy" id="1244531"/>
    <lineage>
        <taxon>Bacteria</taxon>
        <taxon>Pseudomonadati</taxon>
        <taxon>Campylobacterota</taxon>
        <taxon>Epsilonproteobacteria</taxon>
        <taxon>Campylobacterales</taxon>
        <taxon>Campylobacteraceae</taxon>
        <taxon>Campylobacter</taxon>
    </lineage>
</organism>
<evidence type="ECO:0000256" key="2">
    <source>
        <dbReference type="ARBA" id="ARBA00022692"/>
    </source>
</evidence>
<evidence type="ECO:0000259" key="6">
    <source>
        <dbReference type="Pfam" id="PF04932"/>
    </source>
</evidence>
<dbReference type="Proteomes" id="UP000028486">
    <property type="component" value="Chromosome"/>
</dbReference>
<dbReference type="InterPro" id="IPR051533">
    <property type="entry name" value="WaaL-like"/>
</dbReference>
<evidence type="ECO:0000256" key="4">
    <source>
        <dbReference type="ARBA" id="ARBA00023136"/>
    </source>
</evidence>
<sequence>MTQKVMQYFKEQNPQILIFKFFLFIWIMSIPFKNSIYQISFVILNLFFITHLLYTKNFNSIKDILYKTRFLTIAFIGIFLSMIISNLLNLQYISTKSWSYIFLFIFRYGTIFLALAYFYKLEYFSKKEIIYFIFSGLILLALTSIFYIIKDLEMTRGLSGSLGSRTGFGLFMGLGLVLSFIVIKHKILMPALTIFFIFFTIFSFARSSWVASTVAIAAFILLNLKTIRKKDILFLITLSALILILYFGFESFQQRFATLMEGNSTHRFFIWSYCVDMIMQNPIFGYGMDVFRNLPNSPALLSPDWNSTHNMILESLLYTGLFGAIFCFWLVSITFFKTLKTKNYQLFAIFTYIFVVSQFDFGAYMSKELLSFIVIFTFLAYSSNFKESV</sequence>